<dbReference type="EMBL" id="JAVYJV010000005">
    <property type="protein sequence ID" value="KAK4370311.1"/>
    <property type="molecule type" value="Genomic_DNA"/>
</dbReference>
<keyword evidence="2" id="KW-1185">Reference proteome</keyword>
<proteinExistence type="predicted"/>
<gene>
    <name evidence="1" type="ORF">RND71_009786</name>
</gene>
<evidence type="ECO:0000313" key="2">
    <source>
        <dbReference type="Proteomes" id="UP001291623"/>
    </source>
</evidence>
<name>A0AAE1SKC6_9SOLA</name>
<comment type="caution">
    <text evidence="1">The sequence shown here is derived from an EMBL/GenBank/DDBJ whole genome shotgun (WGS) entry which is preliminary data.</text>
</comment>
<dbReference type="Proteomes" id="UP001291623">
    <property type="component" value="Unassembled WGS sequence"/>
</dbReference>
<reference evidence="1" key="1">
    <citation type="submission" date="2023-12" db="EMBL/GenBank/DDBJ databases">
        <title>Genome assembly of Anisodus tanguticus.</title>
        <authorList>
            <person name="Wang Y.-J."/>
        </authorList>
    </citation>
    <scope>NUCLEOTIDE SEQUENCE</scope>
    <source>
        <strain evidence="1">KB-2021</strain>
        <tissue evidence="1">Leaf</tissue>
    </source>
</reference>
<evidence type="ECO:0000313" key="1">
    <source>
        <dbReference type="EMBL" id="KAK4370311.1"/>
    </source>
</evidence>
<organism evidence="1 2">
    <name type="scientific">Anisodus tanguticus</name>
    <dbReference type="NCBI Taxonomy" id="243964"/>
    <lineage>
        <taxon>Eukaryota</taxon>
        <taxon>Viridiplantae</taxon>
        <taxon>Streptophyta</taxon>
        <taxon>Embryophyta</taxon>
        <taxon>Tracheophyta</taxon>
        <taxon>Spermatophyta</taxon>
        <taxon>Magnoliopsida</taxon>
        <taxon>eudicotyledons</taxon>
        <taxon>Gunneridae</taxon>
        <taxon>Pentapetalae</taxon>
        <taxon>asterids</taxon>
        <taxon>lamiids</taxon>
        <taxon>Solanales</taxon>
        <taxon>Solanaceae</taxon>
        <taxon>Solanoideae</taxon>
        <taxon>Hyoscyameae</taxon>
        <taxon>Anisodus</taxon>
    </lineage>
</organism>
<protein>
    <submittedName>
        <fullName evidence="1">Uncharacterized protein</fullName>
    </submittedName>
</protein>
<accession>A0AAE1SKC6</accession>
<dbReference type="AlphaFoldDB" id="A0AAE1SKC6"/>
<sequence>MSVAFLKRILLTFFNQNPADITHTDDEKYMRTVEDQRIRDKSALREKLEGVHLDGRKWQMIMWVRSPPSLVDGACGGVNLVALIRWTQADTDHVCTSRDLPGGGVLKDRQNKLRLLHSITMCFHELNFVAFRRTKKMGIGSGQVQGGSRS</sequence>